<gene>
    <name evidence="2" type="ORF">EI555_014783</name>
</gene>
<proteinExistence type="predicted"/>
<accession>A0A4U1FQE8</accession>
<reference evidence="3" key="1">
    <citation type="journal article" date="2019" name="IScience">
        <title>Narwhal Genome Reveals Long-Term Low Genetic Diversity despite Current Large Abundance Size.</title>
        <authorList>
            <person name="Westbury M.V."/>
            <person name="Petersen B."/>
            <person name="Garde E."/>
            <person name="Heide-Jorgensen M.P."/>
            <person name="Lorenzen E.D."/>
        </authorList>
    </citation>
    <scope>NUCLEOTIDE SEQUENCE [LARGE SCALE GENOMIC DNA]</scope>
</reference>
<dbReference type="AlphaFoldDB" id="A0A4U1FQE8"/>
<protein>
    <submittedName>
        <fullName evidence="2">Uncharacterized protein</fullName>
    </submittedName>
</protein>
<evidence type="ECO:0000313" key="3">
    <source>
        <dbReference type="Proteomes" id="UP000308365"/>
    </source>
</evidence>
<dbReference type="Proteomes" id="UP000308365">
    <property type="component" value="Unassembled WGS sequence"/>
</dbReference>
<dbReference type="EMBL" id="RWIC01000026">
    <property type="protein sequence ID" value="TKC52475.1"/>
    <property type="molecule type" value="Genomic_DNA"/>
</dbReference>
<name>A0A4U1FQE8_MONMO</name>
<evidence type="ECO:0000313" key="2">
    <source>
        <dbReference type="EMBL" id="TKC52475.1"/>
    </source>
</evidence>
<comment type="caution">
    <text evidence="2">The sequence shown here is derived from an EMBL/GenBank/DDBJ whole genome shotgun (WGS) entry which is preliminary data.</text>
</comment>
<sequence length="192" mass="19494">MSPNASLLYCGKHDALANPQEEGPRETGAGPRHTQTGTASHAGQHLAEGAGGVGQGCTPGAPERGYARDTPEAGQVRTEDVSQAHHDSQLRESEPDLVPALGADAAHTLRMRSSNRETLGPVEVGLLMASGIHSPGRSALWGRGGTGLGAEWGGTDLALGWAPGGALVPADAQQSLQLGQLAGSQWVGATSS</sequence>
<organism evidence="2 3">
    <name type="scientific">Monodon monoceros</name>
    <name type="common">Narwhal</name>
    <name type="synonym">Ceratodon monodon</name>
    <dbReference type="NCBI Taxonomy" id="40151"/>
    <lineage>
        <taxon>Eukaryota</taxon>
        <taxon>Metazoa</taxon>
        <taxon>Chordata</taxon>
        <taxon>Craniata</taxon>
        <taxon>Vertebrata</taxon>
        <taxon>Euteleostomi</taxon>
        <taxon>Mammalia</taxon>
        <taxon>Eutheria</taxon>
        <taxon>Laurasiatheria</taxon>
        <taxon>Artiodactyla</taxon>
        <taxon>Whippomorpha</taxon>
        <taxon>Cetacea</taxon>
        <taxon>Odontoceti</taxon>
        <taxon>Monodontidae</taxon>
        <taxon>Monodon</taxon>
    </lineage>
</organism>
<evidence type="ECO:0000256" key="1">
    <source>
        <dbReference type="SAM" id="MobiDB-lite"/>
    </source>
</evidence>
<feature type="compositionally biased region" description="Basic and acidic residues" evidence="1">
    <location>
        <begin position="65"/>
        <end position="94"/>
    </location>
</feature>
<feature type="region of interest" description="Disordered" evidence="1">
    <location>
        <begin position="1"/>
        <end position="98"/>
    </location>
</feature>